<dbReference type="SUPFAM" id="SSF47195">
    <property type="entry name" value="TMV-like viral coat proteins"/>
    <property type="match status" value="1"/>
</dbReference>
<protein>
    <submittedName>
        <fullName evidence="1">Uncharacterized protein</fullName>
    </submittedName>
</protein>
<dbReference type="GO" id="GO:0005198">
    <property type="term" value="F:structural molecule activity"/>
    <property type="evidence" value="ECO:0007669"/>
    <property type="project" value="InterPro"/>
</dbReference>
<dbReference type="EMBL" id="OX380366">
    <property type="protein sequence ID" value="CAI5383848.1"/>
    <property type="molecule type" value="Genomic_DNA"/>
</dbReference>
<name>A0A9C7GWK9_9VIRU</name>
<dbReference type="InterPro" id="IPR001337">
    <property type="entry name" value="TMV-like_coat"/>
</dbReference>
<sequence>MVLAENVSPFSKQTRFPEDEWYIDLNNPTISHLIHEISDNLASEEHRSDIPGDTRWFEKMKSNVINCLTELNRITMSPDLILFGETLGVFSRITFENHFDLKWTEI</sequence>
<gene>
    <name evidence="1" type="primary">hypothetical protein 2</name>
</gene>
<accession>A0A9C7GWK9</accession>
<evidence type="ECO:0000313" key="1">
    <source>
        <dbReference type="EMBL" id="CAI5383848.1"/>
    </source>
</evidence>
<dbReference type="Pfam" id="PF00721">
    <property type="entry name" value="TMV_coat"/>
    <property type="match status" value="1"/>
</dbReference>
<dbReference type="InterPro" id="IPR036417">
    <property type="entry name" value="TMV-like_coat_sf"/>
</dbReference>
<dbReference type="Gene3D" id="1.20.120.70">
    <property type="entry name" value="Tobacco mosaic virus-like, coat protein"/>
    <property type="match status" value="1"/>
</dbReference>
<reference evidence="1" key="1">
    <citation type="submission" date="2022-11" db="EMBL/GenBank/DDBJ databases">
        <authorList>
            <person name="Mifsud CO J."/>
            <person name="Holmes C E."/>
            <person name="Gallagher V R."/>
            <person name="Geoghegan L J."/>
        </authorList>
    </citation>
    <scope>NUCLEOTIDE SEQUENCE</scope>
</reference>
<dbReference type="GO" id="GO:0019028">
    <property type="term" value="C:viral capsid"/>
    <property type="evidence" value="ECO:0007669"/>
    <property type="project" value="InterPro"/>
</dbReference>
<organism evidence="1">
    <name type="scientific">Oxera neriifolia associated virus</name>
    <dbReference type="NCBI Taxonomy" id="2933183"/>
    <lineage>
        <taxon>Viruses</taxon>
    </lineage>
</organism>
<proteinExistence type="predicted"/>